<gene>
    <name evidence="2" type="ORF">EJ04DRAFT_565604</name>
</gene>
<comment type="caution">
    <text evidence="2">The sequence shown here is derived from an EMBL/GenBank/DDBJ whole genome shotgun (WGS) entry which is preliminary data.</text>
</comment>
<evidence type="ECO:0000313" key="2">
    <source>
        <dbReference type="EMBL" id="KAF2732861.1"/>
    </source>
</evidence>
<accession>A0A9P4QXT6</accession>
<dbReference type="PROSITE" id="PS50181">
    <property type="entry name" value="FBOX"/>
    <property type="match status" value="1"/>
</dbReference>
<dbReference type="EMBL" id="ML996170">
    <property type="protein sequence ID" value="KAF2732861.1"/>
    <property type="molecule type" value="Genomic_DNA"/>
</dbReference>
<dbReference type="AlphaFoldDB" id="A0A9P4QXT6"/>
<sequence length="418" mass="48633">MLLDRLPEELIEAIVSDLNRADFCHFRLVSRAVNYASLHNFAERFFRRQTVSWQASSFSKILDITHSQVFGHWLRDLVIDATPKYAKRLWEINTWLFDNQEPSDRRDLYLIEQKQIMKTDEENAKFWSETRNDQKSLVTVFRKARHLRSITFAYDSMHKNYGTFGRRYCESSQNEMSRPFVSTMEAIVTSGLTIEEITIHDTRKHGAVSLGRLESLARHLSKFDGAFEQLRTLNLNLRDWRHPDEGFEMPSKHLSFAVRFLAKCRNVQDLTLSCFSNLEADTFTQMAENCEFPHLKICNLELFHVNEATLFDFLALSKSTLRSLSLRHIILRDRTSDWARVMRRLADELELESISLEKLFAFSYARIGFGNTINSLLNLDGPQLTENLNHHAAQIIVGNWGPAWHLALVAYPFEGLHA</sequence>
<dbReference type="OrthoDB" id="10261563at2759"/>
<dbReference type="Pfam" id="PF00646">
    <property type="entry name" value="F-box"/>
    <property type="match status" value="1"/>
</dbReference>
<dbReference type="SUPFAM" id="SSF52047">
    <property type="entry name" value="RNI-like"/>
    <property type="match status" value="1"/>
</dbReference>
<dbReference type="InterPro" id="IPR032675">
    <property type="entry name" value="LRR_dom_sf"/>
</dbReference>
<protein>
    <recommendedName>
        <fullName evidence="1">F-box domain-containing protein</fullName>
    </recommendedName>
</protein>
<feature type="domain" description="F-box" evidence="1">
    <location>
        <begin position="1"/>
        <end position="49"/>
    </location>
</feature>
<dbReference type="InterPro" id="IPR001810">
    <property type="entry name" value="F-box_dom"/>
</dbReference>
<evidence type="ECO:0000313" key="3">
    <source>
        <dbReference type="Proteomes" id="UP000799444"/>
    </source>
</evidence>
<reference evidence="2" key="1">
    <citation type="journal article" date="2020" name="Stud. Mycol.">
        <title>101 Dothideomycetes genomes: a test case for predicting lifestyles and emergence of pathogens.</title>
        <authorList>
            <person name="Haridas S."/>
            <person name="Albert R."/>
            <person name="Binder M."/>
            <person name="Bloem J."/>
            <person name="Labutti K."/>
            <person name="Salamov A."/>
            <person name="Andreopoulos B."/>
            <person name="Baker S."/>
            <person name="Barry K."/>
            <person name="Bills G."/>
            <person name="Bluhm B."/>
            <person name="Cannon C."/>
            <person name="Castanera R."/>
            <person name="Culley D."/>
            <person name="Daum C."/>
            <person name="Ezra D."/>
            <person name="Gonzalez J."/>
            <person name="Henrissat B."/>
            <person name="Kuo A."/>
            <person name="Liang C."/>
            <person name="Lipzen A."/>
            <person name="Lutzoni F."/>
            <person name="Magnuson J."/>
            <person name="Mondo S."/>
            <person name="Nolan M."/>
            <person name="Ohm R."/>
            <person name="Pangilinan J."/>
            <person name="Park H.-J."/>
            <person name="Ramirez L."/>
            <person name="Alfaro M."/>
            <person name="Sun H."/>
            <person name="Tritt A."/>
            <person name="Yoshinaga Y."/>
            <person name="Zwiers L.-H."/>
            <person name="Turgeon B."/>
            <person name="Goodwin S."/>
            <person name="Spatafora J."/>
            <person name="Crous P."/>
            <person name="Grigoriev I."/>
        </authorList>
    </citation>
    <scope>NUCLEOTIDE SEQUENCE</scope>
    <source>
        <strain evidence="2">CBS 125425</strain>
    </source>
</reference>
<dbReference type="SUPFAM" id="SSF81383">
    <property type="entry name" value="F-box domain"/>
    <property type="match status" value="1"/>
</dbReference>
<name>A0A9P4QXT6_9PLEO</name>
<evidence type="ECO:0000259" key="1">
    <source>
        <dbReference type="PROSITE" id="PS50181"/>
    </source>
</evidence>
<keyword evidence="3" id="KW-1185">Reference proteome</keyword>
<proteinExistence type="predicted"/>
<dbReference type="InterPro" id="IPR036047">
    <property type="entry name" value="F-box-like_dom_sf"/>
</dbReference>
<dbReference type="CDD" id="cd09917">
    <property type="entry name" value="F-box_SF"/>
    <property type="match status" value="1"/>
</dbReference>
<dbReference type="Proteomes" id="UP000799444">
    <property type="component" value="Unassembled WGS sequence"/>
</dbReference>
<dbReference type="Gene3D" id="3.80.10.10">
    <property type="entry name" value="Ribonuclease Inhibitor"/>
    <property type="match status" value="1"/>
</dbReference>
<organism evidence="2 3">
    <name type="scientific">Polyplosphaeria fusca</name>
    <dbReference type="NCBI Taxonomy" id="682080"/>
    <lineage>
        <taxon>Eukaryota</taxon>
        <taxon>Fungi</taxon>
        <taxon>Dikarya</taxon>
        <taxon>Ascomycota</taxon>
        <taxon>Pezizomycotina</taxon>
        <taxon>Dothideomycetes</taxon>
        <taxon>Pleosporomycetidae</taxon>
        <taxon>Pleosporales</taxon>
        <taxon>Tetraplosphaeriaceae</taxon>
        <taxon>Polyplosphaeria</taxon>
    </lineage>
</organism>